<dbReference type="OrthoDB" id="4131217at2759"/>
<dbReference type="InterPro" id="IPR036291">
    <property type="entry name" value="NAD(P)-bd_dom_sf"/>
</dbReference>
<feature type="transmembrane region" description="Helical" evidence="3">
    <location>
        <begin position="143"/>
        <end position="162"/>
    </location>
</feature>
<dbReference type="InterPro" id="IPR002347">
    <property type="entry name" value="SDR_fam"/>
</dbReference>
<dbReference type="PANTHER" id="PTHR24321:SF8">
    <property type="entry name" value="ESTRADIOL 17-BETA-DEHYDROGENASE 8-RELATED"/>
    <property type="match status" value="1"/>
</dbReference>
<dbReference type="PRINTS" id="PR00081">
    <property type="entry name" value="GDHRDH"/>
</dbReference>
<dbReference type="PRINTS" id="PR00080">
    <property type="entry name" value="SDRFAMILY"/>
</dbReference>
<name>A0A8H7RXL0_9FUNG</name>
<evidence type="ECO:0000313" key="4">
    <source>
        <dbReference type="EMBL" id="KAG2218475.1"/>
    </source>
</evidence>
<dbReference type="FunFam" id="3.40.50.720:FF:000084">
    <property type="entry name" value="Short-chain dehydrogenase reductase"/>
    <property type="match status" value="1"/>
</dbReference>
<keyword evidence="3" id="KW-0472">Membrane</keyword>
<dbReference type="SUPFAM" id="SSF51735">
    <property type="entry name" value="NAD(P)-binding Rossmann-fold domains"/>
    <property type="match status" value="1"/>
</dbReference>
<dbReference type="AlphaFoldDB" id="A0A8H7RXL0"/>
<dbReference type="GO" id="GO:0016491">
    <property type="term" value="F:oxidoreductase activity"/>
    <property type="evidence" value="ECO:0007669"/>
    <property type="project" value="UniProtKB-KW"/>
</dbReference>
<keyword evidence="3" id="KW-1133">Transmembrane helix</keyword>
<accession>A0A8H7RXL0</accession>
<protein>
    <recommendedName>
        <fullName evidence="6">NAD(P)-binding protein</fullName>
    </recommendedName>
</protein>
<sequence>MSQNTANDRVAQIAAHLAAVGPSLKDKVCIVTGAGSIFGIGRATVYALAQRGPKVIYATDLGLDGLEDLTKDVQAKYPGVQVIPRAVNAAKTSDITGIIDDAVSKFGRLDVFFANAGIATGNSLQAEDEESFMTMMRINALSLTYLYIICIHSAFLACRYAGPAMQITGKGGKDRSGGSIICTASVAGIRSGAGSPEYSASKAAVINLCQTSSFQYAGTDVRVNAMCPGLIETGMTKSTFDYARQKGSAHKIGQLNPTRRYGVAAEIANVVAFLASDEASYVNGQAIAVDGGLSASHPVVPGRFH</sequence>
<keyword evidence="5" id="KW-1185">Reference proteome</keyword>
<gene>
    <name evidence="4" type="ORF">INT45_011656</name>
</gene>
<evidence type="ECO:0008006" key="6">
    <source>
        <dbReference type="Google" id="ProtNLM"/>
    </source>
</evidence>
<dbReference type="EMBL" id="JAEPRB010000227">
    <property type="protein sequence ID" value="KAG2218475.1"/>
    <property type="molecule type" value="Genomic_DNA"/>
</dbReference>
<reference evidence="4 5" key="1">
    <citation type="submission" date="2020-12" db="EMBL/GenBank/DDBJ databases">
        <title>Metabolic potential, ecology and presence of endohyphal bacteria is reflected in genomic diversity of Mucoromycotina.</title>
        <authorList>
            <person name="Muszewska A."/>
            <person name="Okrasinska A."/>
            <person name="Steczkiewicz K."/>
            <person name="Drgas O."/>
            <person name="Orlowska M."/>
            <person name="Perlinska-Lenart U."/>
            <person name="Aleksandrzak-Piekarczyk T."/>
            <person name="Szatraj K."/>
            <person name="Zielenkiewicz U."/>
            <person name="Pilsyk S."/>
            <person name="Malc E."/>
            <person name="Mieczkowski P."/>
            <person name="Kruszewska J.S."/>
            <person name="Biernat P."/>
            <person name="Pawlowska J."/>
        </authorList>
    </citation>
    <scope>NUCLEOTIDE SEQUENCE [LARGE SCALE GENOMIC DNA]</scope>
    <source>
        <strain evidence="4 5">CBS 142.35</strain>
    </source>
</reference>
<dbReference type="Pfam" id="PF13561">
    <property type="entry name" value="adh_short_C2"/>
    <property type="match status" value="1"/>
</dbReference>
<keyword evidence="3" id="KW-0812">Transmembrane</keyword>
<evidence type="ECO:0000256" key="3">
    <source>
        <dbReference type="SAM" id="Phobius"/>
    </source>
</evidence>
<evidence type="ECO:0000256" key="2">
    <source>
        <dbReference type="ARBA" id="ARBA00023002"/>
    </source>
</evidence>
<evidence type="ECO:0000313" key="5">
    <source>
        <dbReference type="Proteomes" id="UP000646827"/>
    </source>
</evidence>
<dbReference type="PANTHER" id="PTHR24321">
    <property type="entry name" value="DEHYDROGENASES, SHORT CHAIN"/>
    <property type="match status" value="1"/>
</dbReference>
<keyword evidence="2" id="KW-0560">Oxidoreductase</keyword>
<dbReference type="Proteomes" id="UP000646827">
    <property type="component" value="Unassembled WGS sequence"/>
</dbReference>
<dbReference type="CDD" id="cd05233">
    <property type="entry name" value="SDR_c"/>
    <property type="match status" value="1"/>
</dbReference>
<organism evidence="4 5">
    <name type="scientific">Circinella minor</name>
    <dbReference type="NCBI Taxonomy" id="1195481"/>
    <lineage>
        <taxon>Eukaryota</taxon>
        <taxon>Fungi</taxon>
        <taxon>Fungi incertae sedis</taxon>
        <taxon>Mucoromycota</taxon>
        <taxon>Mucoromycotina</taxon>
        <taxon>Mucoromycetes</taxon>
        <taxon>Mucorales</taxon>
        <taxon>Lichtheimiaceae</taxon>
        <taxon>Circinella</taxon>
    </lineage>
</organism>
<evidence type="ECO:0000256" key="1">
    <source>
        <dbReference type="ARBA" id="ARBA00006484"/>
    </source>
</evidence>
<proteinExistence type="inferred from homology"/>
<comment type="caution">
    <text evidence="4">The sequence shown here is derived from an EMBL/GenBank/DDBJ whole genome shotgun (WGS) entry which is preliminary data.</text>
</comment>
<comment type="similarity">
    <text evidence="1">Belongs to the short-chain dehydrogenases/reductases (SDR) family.</text>
</comment>
<dbReference type="Gene3D" id="3.40.50.720">
    <property type="entry name" value="NAD(P)-binding Rossmann-like Domain"/>
    <property type="match status" value="1"/>
</dbReference>